<sequence length="298" mass="34014">MMTKPSLADYIYADIAAHLSEQCEPPCRLTLSSIATHYGVSLSPVRTAVERLVSDRFLKTLDNGRLEIGERKKLPKSAKLASVARPVNHEKLIQADVIRRSLLGEDGFLRENWAAERYGIGRTALRPILSRLAGQGLIERVPRRGWRVRPFDKDDLCAFIEIRELLELKALRLARPVLKRERLEELLEANRSPETRQASATLDNNLHEYWISHCGNAYIERFFQREAVYYRTLFDYAAPEASVVEQMAGQHCKILEALLDDNWRDASAALKEHIQAQKPIIKALIQQLHESHQGKESA</sequence>
<dbReference type="SMART" id="SM00895">
    <property type="entry name" value="FCD"/>
    <property type="match status" value="1"/>
</dbReference>
<dbReference type="InterPro" id="IPR036390">
    <property type="entry name" value="WH_DNA-bd_sf"/>
</dbReference>
<evidence type="ECO:0000313" key="6">
    <source>
        <dbReference type="Proteomes" id="UP000316714"/>
    </source>
</evidence>
<protein>
    <submittedName>
        <fullName evidence="5">HTH-type transcriptional repressor CsiR</fullName>
    </submittedName>
</protein>
<dbReference type="SUPFAM" id="SSF46785">
    <property type="entry name" value="Winged helix' DNA-binding domain"/>
    <property type="match status" value="2"/>
</dbReference>
<proteinExistence type="predicted"/>
<dbReference type="PANTHER" id="PTHR43537:SF24">
    <property type="entry name" value="GLUCONATE OPERON TRANSCRIPTIONAL REPRESSOR"/>
    <property type="match status" value="1"/>
</dbReference>
<dbReference type="Pfam" id="PF07729">
    <property type="entry name" value="FCD"/>
    <property type="match status" value="1"/>
</dbReference>
<evidence type="ECO:0000313" key="5">
    <source>
        <dbReference type="EMBL" id="TWT35890.1"/>
    </source>
</evidence>
<dbReference type="Proteomes" id="UP000316714">
    <property type="component" value="Unassembled WGS sequence"/>
</dbReference>
<dbReference type="Gene3D" id="1.20.120.530">
    <property type="entry name" value="GntR ligand-binding domain-like"/>
    <property type="match status" value="1"/>
</dbReference>
<reference evidence="5 6" key="1">
    <citation type="submission" date="2019-02" db="EMBL/GenBank/DDBJ databases">
        <title>Deep-cultivation of Planctomycetes and their phenomic and genomic characterization uncovers novel biology.</title>
        <authorList>
            <person name="Wiegand S."/>
            <person name="Jogler M."/>
            <person name="Boedeker C."/>
            <person name="Pinto D."/>
            <person name="Vollmers J."/>
            <person name="Rivas-Marin E."/>
            <person name="Kohn T."/>
            <person name="Peeters S.H."/>
            <person name="Heuer A."/>
            <person name="Rast P."/>
            <person name="Oberbeckmann S."/>
            <person name="Bunk B."/>
            <person name="Jeske O."/>
            <person name="Meyerdierks A."/>
            <person name="Storesund J.E."/>
            <person name="Kallscheuer N."/>
            <person name="Luecker S."/>
            <person name="Lage O.M."/>
            <person name="Pohl T."/>
            <person name="Merkel B.J."/>
            <person name="Hornburger P."/>
            <person name="Mueller R.-W."/>
            <person name="Bruemmer F."/>
            <person name="Labrenz M."/>
            <person name="Spormann A.M."/>
            <person name="Op Den Camp H."/>
            <person name="Overmann J."/>
            <person name="Amann R."/>
            <person name="Jetten M.S.M."/>
            <person name="Mascher T."/>
            <person name="Medema M.H."/>
            <person name="Devos D.P."/>
            <person name="Kaster A.-K."/>
            <person name="Ovreas L."/>
            <person name="Rohde M."/>
            <person name="Galperin M.Y."/>
            <person name="Jogler C."/>
        </authorList>
    </citation>
    <scope>NUCLEOTIDE SEQUENCE [LARGE SCALE GENOMIC DNA]</scope>
    <source>
        <strain evidence="5 6">KOR34</strain>
    </source>
</reference>
<comment type="caution">
    <text evidence="5">The sequence shown here is derived from an EMBL/GenBank/DDBJ whole genome shotgun (WGS) entry which is preliminary data.</text>
</comment>
<dbReference type="InterPro" id="IPR008920">
    <property type="entry name" value="TF_FadR/GntR_C"/>
</dbReference>
<dbReference type="SUPFAM" id="SSF48008">
    <property type="entry name" value="GntR ligand-binding domain-like"/>
    <property type="match status" value="1"/>
</dbReference>
<gene>
    <name evidence="5" type="primary">csiR_1</name>
    <name evidence="5" type="ORF">KOR34_07870</name>
</gene>
<dbReference type="Gene3D" id="1.10.10.10">
    <property type="entry name" value="Winged helix-like DNA-binding domain superfamily/Winged helix DNA-binding domain"/>
    <property type="match status" value="2"/>
</dbReference>
<dbReference type="InterPro" id="IPR000524">
    <property type="entry name" value="Tscrpt_reg_HTH_GntR"/>
</dbReference>
<evidence type="ECO:0000256" key="3">
    <source>
        <dbReference type="ARBA" id="ARBA00023163"/>
    </source>
</evidence>
<dbReference type="GO" id="GO:0003677">
    <property type="term" value="F:DNA binding"/>
    <property type="evidence" value="ECO:0007669"/>
    <property type="project" value="UniProtKB-KW"/>
</dbReference>
<feature type="domain" description="GntR C-terminal" evidence="4">
    <location>
        <begin position="158"/>
        <end position="276"/>
    </location>
</feature>
<dbReference type="EMBL" id="SIHJ01000001">
    <property type="protein sequence ID" value="TWT35890.1"/>
    <property type="molecule type" value="Genomic_DNA"/>
</dbReference>
<name>A0A5C5VD51_9BACT</name>
<evidence type="ECO:0000259" key="4">
    <source>
        <dbReference type="SMART" id="SM00895"/>
    </source>
</evidence>
<keyword evidence="3" id="KW-0804">Transcription</keyword>
<organism evidence="5 6">
    <name type="scientific">Posidoniimonas corsicana</name>
    <dbReference type="NCBI Taxonomy" id="1938618"/>
    <lineage>
        <taxon>Bacteria</taxon>
        <taxon>Pseudomonadati</taxon>
        <taxon>Planctomycetota</taxon>
        <taxon>Planctomycetia</taxon>
        <taxon>Pirellulales</taxon>
        <taxon>Lacipirellulaceae</taxon>
        <taxon>Posidoniimonas</taxon>
    </lineage>
</organism>
<keyword evidence="2" id="KW-0238">DNA-binding</keyword>
<dbReference type="InterPro" id="IPR036388">
    <property type="entry name" value="WH-like_DNA-bd_sf"/>
</dbReference>
<dbReference type="InterPro" id="IPR011711">
    <property type="entry name" value="GntR_C"/>
</dbReference>
<keyword evidence="6" id="KW-1185">Reference proteome</keyword>
<keyword evidence="1" id="KW-0805">Transcription regulation</keyword>
<evidence type="ECO:0000256" key="2">
    <source>
        <dbReference type="ARBA" id="ARBA00023125"/>
    </source>
</evidence>
<dbReference type="PANTHER" id="PTHR43537">
    <property type="entry name" value="TRANSCRIPTIONAL REGULATOR, GNTR FAMILY"/>
    <property type="match status" value="1"/>
</dbReference>
<evidence type="ECO:0000256" key="1">
    <source>
        <dbReference type="ARBA" id="ARBA00023015"/>
    </source>
</evidence>
<dbReference type="GO" id="GO:0003700">
    <property type="term" value="F:DNA-binding transcription factor activity"/>
    <property type="evidence" value="ECO:0007669"/>
    <property type="project" value="InterPro"/>
</dbReference>
<dbReference type="OrthoDB" id="9781630at2"/>
<accession>A0A5C5VD51</accession>
<dbReference type="Pfam" id="PF00392">
    <property type="entry name" value="GntR"/>
    <property type="match status" value="1"/>
</dbReference>
<dbReference type="AlphaFoldDB" id="A0A5C5VD51"/>